<dbReference type="Pfam" id="PF07722">
    <property type="entry name" value="Peptidase_C26"/>
    <property type="match status" value="1"/>
</dbReference>
<dbReference type="AlphaFoldDB" id="A0A645EID5"/>
<keyword evidence="1" id="KW-0315">Glutamine amidotransferase</keyword>
<dbReference type="SUPFAM" id="SSF52317">
    <property type="entry name" value="Class I glutamine amidotransferase-like"/>
    <property type="match status" value="1"/>
</dbReference>
<dbReference type="EMBL" id="VSSQ01047053">
    <property type="protein sequence ID" value="MPN01032.1"/>
    <property type="molecule type" value="Genomic_DNA"/>
</dbReference>
<accession>A0A645EID5</accession>
<name>A0A645EID5_9ZZZZ</name>
<organism evidence="1">
    <name type="scientific">bioreactor metagenome</name>
    <dbReference type="NCBI Taxonomy" id="1076179"/>
    <lineage>
        <taxon>unclassified sequences</taxon>
        <taxon>metagenomes</taxon>
        <taxon>ecological metagenomes</taxon>
    </lineage>
</organism>
<dbReference type="Gene3D" id="3.40.50.880">
    <property type="match status" value="1"/>
</dbReference>
<dbReference type="GO" id="GO:0006598">
    <property type="term" value="P:polyamine catabolic process"/>
    <property type="evidence" value="ECO:0007669"/>
    <property type="project" value="TreeGrafter"/>
</dbReference>
<sequence>MLFAGGADIDPSCYKQERSPLCGPSDLDTDTFHLALYHQARQAGKPILGICRGMQLINVAEGGTLYQDYKEQEGWNIHHPDLKHWNCPSHPVHIRQDSILFSILKSTEREVNSLHHQLVDTPSDALKVTANASDGSIEAFEAIDGPWCVGVQWHPETLGISMAPLFEAFAREASLR</sequence>
<evidence type="ECO:0000313" key="1">
    <source>
        <dbReference type="EMBL" id="MPN01032.1"/>
    </source>
</evidence>
<dbReference type="GO" id="GO:0005829">
    <property type="term" value="C:cytosol"/>
    <property type="evidence" value="ECO:0007669"/>
    <property type="project" value="TreeGrafter"/>
</dbReference>
<dbReference type="PANTHER" id="PTHR43235">
    <property type="entry name" value="GLUTAMINE AMIDOTRANSFERASE PB2B2.05-RELATED"/>
    <property type="match status" value="1"/>
</dbReference>
<protein>
    <submittedName>
        <fullName evidence="1">Putative glutamine amidotransferase</fullName>
        <ecNumber evidence="1">2.4.2.-</ecNumber>
    </submittedName>
</protein>
<dbReference type="GO" id="GO:0033969">
    <property type="term" value="F:gamma-glutamyl-gamma-aminobutyrate hydrolase activity"/>
    <property type="evidence" value="ECO:0007669"/>
    <property type="project" value="TreeGrafter"/>
</dbReference>
<dbReference type="PROSITE" id="PS51273">
    <property type="entry name" value="GATASE_TYPE_1"/>
    <property type="match status" value="1"/>
</dbReference>
<dbReference type="CDD" id="cd01745">
    <property type="entry name" value="GATase1_2"/>
    <property type="match status" value="1"/>
</dbReference>
<dbReference type="InterPro" id="IPR011697">
    <property type="entry name" value="Peptidase_C26"/>
</dbReference>
<dbReference type="PANTHER" id="PTHR43235:SF1">
    <property type="entry name" value="GLUTAMINE AMIDOTRANSFERASE PB2B2.05-RELATED"/>
    <property type="match status" value="1"/>
</dbReference>
<keyword evidence="1" id="KW-0328">Glycosyltransferase</keyword>
<dbReference type="InterPro" id="IPR029062">
    <property type="entry name" value="Class_I_gatase-like"/>
</dbReference>
<comment type="caution">
    <text evidence="1">The sequence shown here is derived from an EMBL/GenBank/DDBJ whole genome shotgun (WGS) entry which is preliminary data.</text>
</comment>
<gene>
    <name evidence="1" type="ORF">SDC9_148232</name>
</gene>
<reference evidence="1" key="1">
    <citation type="submission" date="2019-08" db="EMBL/GenBank/DDBJ databases">
        <authorList>
            <person name="Kucharzyk K."/>
            <person name="Murdoch R.W."/>
            <person name="Higgins S."/>
            <person name="Loffler F."/>
        </authorList>
    </citation>
    <scope>NUCLEOTIDE SEQUENCE</scope>
</reference>
<keyword evidence="1" id="KW-0808">Transferase</keyword>
<dbReference type="GO" id="GO:0016757">
    <property type="term" value="F:glycosyltransferase activity"/>
    <property type="evidence" value="ECO:0007669"/>
    <property type="project" value="UniProtKB-KW"/>
</dbReference>
<dbReference type="InterPro" id="IPR044668">
    <property type="entry name" value="PuuD-like"/>
</dbReference>
<dbReference type="EC" id="2.4.2.-" evidence="1"/>
<proteinExistence type="predicted"/>